<feature type="transmembrane region" description="Helical" evidence="6">
    <location>
        <begin position="297"/>
        <end position="319"/>
    </location>
</feature>
<keyword evidence="5 6" id="KW-0472">Membrane</keyword>
<sequence>MEFLKVYINVFEVFGILPYAGTDCCLRYGQRCWCVVLLLGIWIMCMAEVCAIDAKLTSMEKFLFFCELFLYAILCCVIYFNTFFNNNALKDVGLRIAKNSERLKACYKMLGDGIVMENMYLRIKREVQVLAVCLSLFQILCITINMLYRPTFKWGLIRPLLAYNIPNILINFNLCLYWLLLRFIAHQLQCINGILKYLPQVRSGVEEESSSILYPTSLWFQKEFYGSKSYRKTMPHNVHGIFLKLQKINADLYGVLTAIVEIFRIVLVLNFLTSFVVLTIEFFSLYKYFDNPSLNELILVIFKFVWLFLHTSRIFFVLLTNYAITKKKCQTLYILNGTPLEIFESENDISKFLLQIMVRNHTETACGIVDLDLMFLLGIINALAMYIIFLIQSDLGNASLNETLFNTTTT</sequence>
<dbReference type="InterPro" id="IPR013604">
    <property type="entry name" value="7TM_chemorcpt"/>
</dbReference>
<name>A0A9J7I0A5_MUSDO</name>
<protein>
    <recommendedName>
        <fullName evidence="6">Gustatory receptor</fullName>
    </recommendedName>
</protein>
<evidence type="ECO:0000256" key="1">
    <source>
        <dbReference type="ARBA" id="ARBA00004651"/>
    </source>
</evidence>
<dbReference type="VEuPathDB" id="VectorBase:MDOMA2_006011"/>
<feature type="transmembrane region" description="Helical" evidence="6">
    <location>
        <begin position="160"/>
        <end position="180"/>
    </location>
</feature>
<reference evidence="8" key="1">
    <citation type="submission" date="2025-08" db="UniProtKB">
        <authorList>
            <consortium name="RefSeq"/>
        </authorList>
    </citation>
    <scope>IDENTIFICATION</scope>
    <source>
        <strain evidence="8">Aabys</strain>
        <tissue evidence="8">Whole body</tissue>
    </source>
</reference>
<dbReference type="OrthoDB" id="8043880at2759"/>
<dbReference type="GeneID" id="101896387"/>
<proteinExistence type="inferred from homology"/>
<gene>
    <name evidence="8" type="primary">LOC101896387</name>
</gene>
<comment type="function">
    <text evidence="6">Gustatory receptor which mediates acceptance or avoidance behavior, depending on its substrates.</text>
</comment>
<keyword evidence="7" id="KW-1185">Reference proteome</keyword>
<comment type="subcellular location">
    <subcellularLocation>
        <location evidence="1 6">Cell membrane</location>
        <topology evidence="1 6">Multi-pass membrane protein</topology>
    </subcellularLocation>
</comment>
<keyword evidence="6" id="KW-0807">Transducer</keyword>
<dbReference type="eggNOG" id="KOG4294">
    <property type="taxonomic scope" value="Eukaryota"/>
</dbReference>
<evidence type="ECO:0000256" key="6">
    <source>
        <dbReference type="RuleBase" id="RU363108"/>
    </source>
</evidence>
<keyword evidence="2 6" id="KW-1003">Cell membrane</keyword>
<organism evidence="7 8">
    <name type="scientific">Musca domestica</name>
    <name type="common">House fly</name>
    <dbReference type="NCBI Taxonomy" id="7370"/>
    <lineage>
        <taxon>Eukaryota</taxon>
        <taxon>Metazoa</taxon>
        <taxon>Ecdysozoa</taxon>
        <taxon>Arthropoda</taxon>
        <taxon>Hexapoda</taxon>
        <taxon>Insecta</taxon>
        <taxon>Pterygota</taxon>
        <taxon>Neoptera</taxon>
        <taxon>Endopterygota</taxon>
        <taxon>Diptera</taxon>
        <taxon>Brachycera</taxon>
        <taxon>Muscomorpha</taxon>
        <taxon>Muscoidea</taxon>
        <taxon>Muscidae</taxon>
        <taxon>Musca</taxon>
    </lineage>
</organism>
<feature type="transmembrane region" description="Helical" evidence="6">
    <location>
        <begin position="129"/>
        <end position="148"/>
    </location>
</feature>
<evidence type="ECO:0000313" key="7">
    <source>
        <dbReference type="Proteomes" id="UP001652621"/>
    </source>
</evidence>
<comment type="similarity">
    <text evidence="6">Belongs to the insect chemoreceptor superfamily. Gustatory receptor (GR) family.</text>
</comment>
<evidence type="ECO:0000256" key="5">
    <source>
        <dbReference type="ARBA" id="ARBA00023136"/>
    </source>
</evidence>
<keyword evidence="4 6" id="KW-1133">Transmembrane helix</keyword>
<dbReference type="Proteomes" id="UP001652621">
    <property type="component" value="Unplaced"/>
</dbReference>
<keyword evidence="3 6" id="KW-0812">Transmembrane</keyword>
<evidence type="ECO:0000256" key="2">
    <source>
        <dbReference type="ARBA" id="ARBA00022475"/>
    </source>
</evidence>
<evidence type="ECO:0000256" key="4">
    <source>
        <dbReference type="ARBA" id="ARBA00022989"/>
    </source>
</evidence>
<feature type="transmembrane region" description="Helical" evidence="6">
    <location>
        <begin position="33"/>
        <end position="56"/>
    </location>
</feature>
<dbReference type="Pfam" id="PF08395">
    <property type="entry name" value="7tm_7"/>
    <property type="match status" value="1"/>
</dbReference>
<evidence type="ECO:0000313" key="8">
    <source>
        <dbReference type="RefSeq" id="XP_005179131.3"/>
    </source>
</evidence>
<feature type="transmembrane region" description="Helical" evidence="6">
    <location>
        <begin position="252"/>
        <end position="277"/>
    </location>
</feature>
<dbReference type="VEuPathDB" id="VectorBase:MDOA006542"/>
<keyword evidence="6 8" id="KW-0675">Receptor</keyword>
<evidence type="ECO:0000256" key="3">
    <source>
        <dbReference type="ARBA" id="ARBA00022692"/>
    </source>
</evidence>
<feature type="transmembrane region" description="Helical" evidence="6">
    <location>
        <begin position="62"/>
        <end position="80"/>
    </location>
</feature>
<dbReference type="RefSeq" id="XP_005179131.3">
    <property type="nucleotide sequence ID" value="XM_005179074.4"/>
</dbReference>
<accession>A0A9J7I0A5</accession>
<feature type="transmembrane region" description="Helical" evidence="6">
    <location>
        <begin position="373"/>
        <end position="391"/>
    </location>
</feature>